<dbReference type="EMBL" id="CP050292">
    <property type="protein sequence ID" value="QND70766.1"/>
    <property type="molecule type" value="Genomic_DNA"/>
</dbReference>
<evidence type="ECO:0000313" key="2">
    <source>
        <dbReference type="Proteomes" id="UP000515291"/>
    </source>
</evidence>
<dbReference type="AlphaFoldDB" id="A0A7G6TVI4"/>
<evidence type="ECO:0000313" key="1">
    <source>
        <dbReference type="EMBL" id="QND70766.1"/>
    </source>
</evidence>
<dbReference type="RefSeq" id="WP_184515894.1">
    <property type="nucleotide sequence ID" value="NZ_CP050292.1"/>
</dbReference>
<organism evidence="1 2">
    <name type="scientific">Tardiphaga robiniae</name>
    <dbReference type="NCBI Taxonomy" id="943830"/>
    <lineage>
        <taxon>Bacteria</taxon>
        <taxon>Pseudomonadati</taxon>
        <taxon>Pseudomonadota</taxon>
        <taxon>Alphaproteobacteria</taxon>
        <taxon>Hyphomicrobiales</taxon>
        <taxon>Nitrobacteraceae</taxon>
        <taxon>Tardiphaga</taxon>
    </lineage>
</organism>
<proteinExistence type="predicted"/>
<name>A0A7G6TVI4_9BRAD</name>
<reference evidence="2" key="1">
    <citation type="journal article" date="2020" name="Mol. Plant Microbe">
        <title>Rhizobial microsymbionts of the narrowly endemic Oxytropis species growing in Kamchatka are characterized by significant genetic diversity and possess a set of genes that are associated with T3SS and T6SS secretion systems and can affect the development of symbiosis.</title>
        <authorList>
            <person name="Safronova V."/>
            <person name="Guro P."/>
            <person name="Sazanova A."/>
            <person name="Kuznetsova I."/>
            <person name="Belimov A."/>
            <person name="Yakubov V."/>
            <person name="Chirak E."/>
            <person name="Afonin A."/>
            <person name="Gogolev Y."/>
            <person name="Andronov E."/>
            <person name="Tikhonovich I."/>
        </authorList>
    </citation>
    <scope>NUCLEOTIDE SEQUENCE [LARGE SCALE GENOMIC DNA]</scope>
    <source>
        <strain evidence="2">581</strain>
    </source>
</reference>
<sequence length="89" mass="9839">MTGPVMEVQLTQPVNIDGVAYDKLAVASLDAIARFNTAGPERVLLSMSRVFGVPRRVIRHLTNEDTQRAGDLIVQFLNDAARASRQFEI</sequence>
<gene>
    <name evidence="1" type="ORF">HB776_05600</name>
</gene>
<dbReference type="KEGG" id="trb:HB776_05600"/>
<dbReference type="Proteomes" id="UP000515291">
    <property type="component" value="Chromosome"/>
</dbReference>
<accession>A0A7G6TVI4</accession>
<evidence type="ECO:0008006" key="3">
    <source>
        <dbReference type="Google" id="ProtNLM"/>
    </source>
</evidence>
<protein>
    <recommendedName>
        <fullName evidence="3">Phage tail assembly protein</fullName>
    </recommendedName>
</protein>